<sequence>MRLGRSVKVGSVKVDRNESCSNERYGLFHLERMNKKTDSINEPVMKLTCPTCSKRFLVDETPTPPFCCERCQLIDLGRWLGEEIGLPYEGDPEGTPVEYRDPPND</sequence>
<accession>A0ABP8NTK5</accession>
<feature type="binding site" evidence="3">
    <location>
        <position position="71"/>
    </location>
    <ligand>
        <name>Zn(2+)</name>
        <dbReference type="ChEBI" id="CHEBI:29105"/>
    </ligand>
</feature>
<feature type="binding site" evidence="3">
    <location>
        <position position="52"/>
    </location>
    <ligand>
        <name>Zn(2+)</name>
        <dbReference type="ChEBI" id="CHEBI:29105"/>
    </ligand>
</feature>
<dbReference type="SUPFAM" id="SSF57716">
    <property type="entry name" value="Glucocorticoid receptor-like (DNA-binding domain)"/>
    <property type="match status" value="1"/>
</dbReference>
<evidence type="ECO:0000256" key="4">
    <source>
        <dbReference type="SAM" id="MobiDB-lite"/>
    </source>
</evidence>
<feature type="region of interest" description="Disordered" evidence="4">
    <location>
        <begin position="85"/>
        <end position="105"/>
    </location>
</feature>
<evidence type="ECO:0000256" key="2">
    <source>
        <dbReference type="ARBA" id="ARBA00022833"/>
    </source>
</evidence>
<keyword evidence="1 3" id="KW-0479">Metal-binding</keyword>
<evidence type="ECO:0000313" key="5">
    <source>
        <dbReference type="EMBL" id="GAA4472503.1"/>
    </source>
</evidence>
<dbReference type="PANTHER" id="PTHR36150">
    <property type="entry name" value="DNA GYRASE INHIBITOR YACG"/>
    <property type="match status" value="1"/>
</dbReference>
<evidence type="ECO:0000313" key="6">
    <source>
        <dbReference type="Proteomes" id="UP001500840"/>
    </source>
</evidence>
<comment type="cofactor">
    <cofactor evidence="3">
        <name>Zn(2+)</name>
        <dbReference type="ChEBI" id="CHEBI:29105"/>
    </cofactor>
    <text evidence="3">Binds 1 zinc ion.</text>
</comment>
<dbReference type="PANTHER" id="PTHR36150:SF1">
    <property type="entry name" value="DNA GYRASE INHIBITOR YACG"/>
    <property type="match status" value="1"/>
</dbReference>
<comment type="subunit">
    <text evidence="3">Interacts with GyrB.</text>
</comment>
<organism evidence="5 6">
    <name type="scientific">Novipirellula rosea</name>
    <dbReference type="NCBI Taxonomy" id="1031540"/>
    <lineage>
        <taxon>Bacteria</taxon>
        <taxon>Pseudomonadati</taxon>
        <taxon>Planctomycetota</taxon>
        <taxon>Planctomycetia</taxon>
        <taxon>Pirellulales</taxon>
        <taxon>Pirellulaceae</taxon>
        <taxon>Novipirellula</taxon>
    </lineage>
</organism>
<reference evidence="6" key="1">
    <citation type="journal article" date="2019" name="Int. J. Syst. Evol. Microbiol.">
        <title>The Global Catalogue of Microorganisms (GCM) 10K type strain sequencing project: providing services to taxonomists for standard genome sequencing and annotation.</title>
        <authorList>
            <consortium name="The Broad Institute Genomics Platform"/>
            <consortium name="The Broad Institute Genome Sequencing Center for Infectious Disease"/>
            <person name="Wu L."/>
            <person name="Ma J."/>
        </authorList>
    </citation>
    <scope>NUCLEOTIDE SEQUENCE [LARGE SCALE GENOMIC DNA]</scope>
    <source>
        <strain evidence="6">JCM 17759</strain>
    </source>
</reference>
<comment type="caution">
    <text evidence="5">The sequence shown here is derived from an EMBL/GenBank/DDBJ whole genome shotgun (WGS) entry which is preliminary data.</text>
</comment>
<feature type="binding site" evidence="3">
    <location>
        <position position="49"/>
    </location>
    <ligand>
        <name>Zn(2+)</name>
        <dbReference type="ChEBI" id="CHEBI:29105"/>
    </ligand>
</feature>
<dbReference type="HAMAP" id="MF_00649">
    <property type="entry name" value="DNA_gyrase_inhibitor_YacG"/>
    <property type="match status" value="1"/>
</dbReference>
<dbReference type="InterPro" id="IPR005584">
    <property type="entry name" value="DNA_gyrase_inhibitor_YacG"/>
</dbReference>
<protein>
    <recommendedName>
        <fullName evidence="3">DNA gyrase inhibitor YacG</fullName>
    </recommendedName>
</protein>
<dbReference type="Proteomes" id="UP001500840">
    <property type="component" value="Unassembled WGS sequence"/>
</dbReference>
<dbReference type="Gene3D" id="3.30.50.10">
    <property type="entry name" value="Erythroid Transcription Factor GATA-1, subunit A"/>
    <property type="match status" value="1"/>
</dbReference>
<dbReference type="EMBL" id="BAABGA010000120">
    <property type="protein sequence ID" value="GAA4472503.1"/>
    <property type="molecule type" value="Genomic_DNA"/>
</dbReference>
<keyword evidence="6" id="KW-1185">Reference proteome</keyword>
<evidence type="ECO:0000256" key="1">
    <source>
        <dbReference type="ARBA" id="ARBA00022723"/>
    </source>
</evidence>
<gene>
    <name evidence="3" type="primary">yacG</name>
    <name evidence="5" type="ORF">GCM10023156_69110</name>
</gene>
<evidence type="ECO:0000256" key="3">
    <source>
        <dbReference type="HAMAP-Rule" id="MF_00649"/>
    </source>
</evidence>
<comment type="function">
    <text evidence="3">Inhibits all the catalytic activities of DNA gyrase by preventing its interaction with DNA. Acts by binding directly to the C-terminal domain of GyrB, which probably disrupts DNA binding by the gyrase.</text>
</comment>
<comment type="similarity">
    <text evidence="3">Belongs to the DNA gyrase inhibitor YacG family.</text>
</comment>
<keyword evidence="2 3" id="KW-0862">Zinc</keyword>
<feature type="binding site" evidence="3">
    <location>
        <position position="67"/>
    </location>
    <ligand>
        <name>Zn(2+)</name>
        <dbReference type="ChEBI" id="CHEBI:29105"/>
    </ligand>
</feature>
<dbReference type="InterPro" id="IPR013088">
    <property type="entry name" value="Znf_NHR/GATA"/>
</dbReference>
<dbReference type="Pfam" id="PF03884">
    <property type="entry name" value="YacG"/>
    <property type="match status" value="1"/>
</dbReference>
<proteinExistence type="inferred from homology"/>
<name>A0ABP8NTK5_9BACT</name>